<gene>
    <name evidence="2" type="ORF">D174_22395</name>
</gene>
<keyword evidence="3" id="KW-1185">Reference proteome</keyword>
<dbReference type="AlphaFoldDB" id="V5XJS6"/>
<evidence type="ECO:0000256" key="1">
    <source>
        <dbReference type="SAM" id="Phobius"/>
    </source>
</evidence>
<dbReference type="HOGENOM" id="CLU_2771474_0_0_11"/>
<name>V5XJS6_MYCNE</name>
<evidence type="ECO:0000313" key="3">
    <source>
        <dbReference type="Proteomes" id="UP000018763"/>
    </source>
</evidence>
<protein>
    <submittedName>
        <fullName evidence="2">Uncharacterized protein</fullName>
    </submittedName>
</protein>
<dbReference type="Proteomes" id="UP000018763">
    <property type="component" value="Chromosome"/>
</dbReference>
<evidence type="ECO:0000313" key="2">
    <source>
        <dbReference type="EMBL" id="AHC28069.1"/>
    </source>
</evidence>
<keyword evidence="1" id="KW-0472">Membrane</keyword>
<keyword evidence="1" id="KW-0812">Transmembrane</keyword>
<sequence length="69" mass="7530">MVRRHVVAEPPITVGVVLALIAVTLIARRVRKFLSEDSVNYIPPGPLRPAHSGAPTVSKITFWPGILFT</sequence>
<proteinExistence type="predicted"/>
<organism evidence="2 3">
    <name type="scientific">Mycolicibacterium neoaurum VKM Ac-1815D</name>
    <dbReference type="NCBI Taxonomy" id="700508"/>
    <lineage>
        <taxon>Bacteria</taxon>
        <taxon>Bacillati</taxon>
        <taxon>Actinomycetota</taxon>
        <taxon>Actinomycetes</taxon>
        <taxon>Mycobacteriales</taxon>
        <taxon>Mycobacteriaceae</taxon>
        <taxon>Mycolicibacterium</taxon>
    </lineage>
</organism>
<keyword evidence="1" id="KW-1133">Transmembrane helix</keyword>
<feature type="transmembrane region" description="Helical" evidence="1">
    <location>
        <begin position="12"/>
        <end position="30"/>
    </location>
</feature>
<dbReference type="KEGG" id="mne:D174_22395"/>
<reference evidence="2 3" key="1">
    <citation type="journal article" date="2014" name="Genome Announc.">
        <title>Complete Genome Sequence of Sterol-Transforming Mycobacterium neoaurum Strain VKM Ac-1815D.</title>
        <authorList>
            <person name="Shtratnikova V.Y."/>
            <person name="Bragin E.Y."/>
            <person name="Dovbnya D.V."/>
            <person name="Pekov Y.A."/>
            <person name="Schelkunov M.I."/>
            <person name="Strizhov N."/>
            <person name="Ivashina T.V."/>
            <person name="Ashapkin V.V."/>
            <person name="Donova M.V."/>
        </authorList>
    </citation>
    <scope>NUCLEOTIDE SEQUENCE [LARGE SCALE GENOMIC DNA]</scope>
    <source>
        <strain evidence="2 3">VKM Ac-1815D</strain>
    </source>
</reference>
<accession>V5XJS6</accession>
<dbReference type="EMBL" id="CP006936">
    <property type="protein sequence ID" value="AHC28069.1"/>
    <property type="molecule type" value="Genomic_DNA"/>
</dbReference>